<comment type="catalytic activity">
    <reaction evidence="10">
        <text>N(6)-(1,2-dicarboxyethyl)-AMP = fumarate + AMP</text>
        <dbReference type="Rhea" id="RHEA:16853"/>
        <dbReference type="ChEBI" id="CHEBI:29806"/>
        <dbReference type="ChEBI" id="CHEBI:57567"/>
        <dbReference type="ChEBI" id="CHEBI:456215"/>
        <dbReference type="EC" id="4.3.2.2"/>
    </reaction>
    <physiologicalReaction direction="left-to-right" evidence="10">
        <dbReference type="Rhea" id="RHEA:16854"/>
    </physiologicalReaction>
</comment>
<dbReference type="SUPFAM" id="SSF48557">
    <property type="entry name" value="L-aspartase-like"/>
    <property type="match status" value="1"/>
</dbReference>
<dbReference type="PANTHER" id="PTHR43172">
    <property type="entry name" value="ADENYLOSUCCINATE LYASE"/>
    <property type="match status" value="1"/>
</dbReference>
<dbReference type="UniPathway" id="UPA00075">
    <property type="reaction ID" value="UER00336"/>
</dbReference>
<dbReference type="InterPro" id="IPR024083">
    <property type="entry name" value="Fumarase/histidase_N"/>
</dbReference>
<comment type="catalytic activity">
    <reaction evidence="8">
        <text>(2S)-2-[5-amino-1-(5-phospho-beta-D-ribosyl)imidazole-4-carboxamido]succinate = 5-amino-1-(5-phospho-beta-D-ribosyl)imidazole-4-carboxamide + fumarate</text>
        <dbReference type="Rhea" id="RHEA:23920"/>
        <dbReference type="ChEBI" id="CHEBI:29806"/>
        <dbReference type="ChEBI" id="CHEBI:58443"/>
        <dbReference type="ChEBI" id="CHEBI:58475"/>
        <dbReference type="EC" id="4.3.2.2"/>
    </reaction>
    <physiologicalReaction direction="left-to-right" evidence="8">
        <dbReference type="Rhea" id="RHEA:23921"/>
    </physiologicalReaction>
</comment>
<dbReference type="AlphaFoldDB" id="A0A7W9BEV7"/>
<evidence type="ECO:0000256" key="3">
    <source>
        <dbReference type="ARBA" id="ARBA00008273"/>
    </source>
</evidence>
<evidence type="ECO:0000256" key="4">
    <source>
        <dbReference type="ARBA" id="ARBA00012339"/>
    </source>
</evidence>
<reference evidence="14 15" key="1">
    <citation type="submission" date="2020-08" db="EMBL/GenBank/DDBJ databases">
        <title>Genomic Encyclopedia of Type Strains, Phase IV (KMG-IV): sequencing the most valuable type-strain genomes for metagenomic binning, comparative biology and taxonomic classification.</title>
        <authorList>
            <person name="Goeker M."/>
        </authorList>
    </citation>
    <scope>NUCLEOTIDE SEQUENCE [LARGE SCALE GENOMIC DNA]</scope>
    <source>
        <strain evidence="14 15">DSM 100044</strain>
    </source>
</reference>
<evidence type="ECO:0000256" key="12">
    <source>
        <dbReference type="RuleBase" id="RU361172"/>
    </source>
</evidence>
<comment type="pathway">
    <text evidence="2 12">Purine metabolism; AMP biosynthesis via de novo pathway; AMP from IMP: step 2/2.</text>
</comment>
<dbReference type="Gene3D" id="1.20.200.10">
    <property type="entry name" value="Fumarase/aspartase (Central domain)"/>
    <property type="match status" value="1"/>
</dbReference>
<evidence type="ECO:0000256" key="1">
    <source>
        <dbReference type="ARBA" id="ARBA00004706"/>
    </source>
</evidence>
<dbReference type="CDD" id="cd01360">
    <property type="entry name" value="Adenylsuccinate_lyase_1"/>
    <property type="match status" value="1"/>
</dbReference>
<evidence type="ECO:0000256" key="2">
    <source>
        <dbReference type="ARBA" id="ARBA00004734"/>
    </source>
</evidence>
<dbReference type="PANTHER" id="PTHR43172:SF1">
    <property type="entry name" value="ADENYLOSUCCINATE LYASE"/>
    <property type="match status" value="1"/>
</dbReference>
<evidence type="ECO:0000256" key="10">
    <source>
        <dbReference type="ARBA" id="ARBA00049115"/>
    </source>
</evidence>
<dbReference type="SMART" id="SM00998">
    <property type="entry name" value="ADSL_C"/>
    <property type="match status" value="1"/>
</dbReference>
<dbReference type="EMBL" id="JACIJK010000008">
    <property type="protein sequence ID" value="MBB5715876.1"/>
    <property type="molecule type" value="Genomic_DNA"/>
</dbReference>
<dbReference type="FunFam" id="1.10.40.30:FF:000007">
    <property type="entry name" value="Adenylosuccinate lyase"/>
    <property type="match status" value="1"/>
</dbReference>
<keyword evidence="15" id="KW-1185">Reference proteome</keyword>
<proteinExistence type="inferred from homology"/>
<dbReference type="EC" id="4.3.2.2" evidence="4 11"/>
<dbReference type="Pfam" id="PF10397">
    <property type="entry name" value="ADSL_C"/>
    <property type="match status" value="1"/>
</dbReference>
<dbReference type="InterPro" id="IPR004769">
    <property type="entry name" value="Pur_lyase"/>
</dbReference>
<evidence type="ECO:0000256" key="6">
    <source>
        <dbReference type="ARBA" id="ARBA00022755"/>
    </source>
</evidence>
<accession>A0A7W9BEV7</accession>
<dbReference type="FunFam" id="1.20.200.10:FF:000008">
    <property type="entry name" value="Adenylosuccinate lyase"/>
    <property type="match status" value="1"/>
</dbReference>
<dbReference type="PRINTS" id="PR00149">
    <property type="entry name" value="FUMRATELYASE"/>
</dbReference>
<evidence type="ECO:0000313" key="15">
    <source>
        <dbReference type="Proteomes" id="UP000546200"/>
    </source>
</evidence>
<dbReference type="InterPro" id="IPR022761">
    <property type="entry name" value="Fumarate_lyase_N"/>
</dbReference>
<dbReference type="UniPathway" id="UPA00074">
    <property type="reaction ID" value="UER00132"/>
</dbReference>
<gene>
    <name evidence="14" type="ORF">FHS94_002733</name>
</gene>
<dbReference type="InterPro" id="IPR000362">
    <property type="entry name" value="Fumarate_lyase_fam"/>
</dbReference>
<keyword evidence="7 12" id="KW-0456">Lyase</keyword>
<dbReference type="InterPro" id="IPR019468">
    <property type="entry name" value="AdenyloSucc_lyase_C"/>
</dbReference>
<feature type="domain" description="Adenylosuccinate lyase C-terminal" evidence="13">
    <location>
        <begin position="353"/>
        <end position="435"/>
    </location>
</feature>
<organism evidence="14 15">
    <name type="scientific">Sphingomonas aerophila</name>
    <dbReference type="NCBI Taxonomy" id="1344948"/>
    <lineage>
        <taxon>Bacteria</taxon>
        <taxon>Pseudomonadati</taxon>
        <taxon>Pseudomonadota</taxon>
        <taxon>Alphaproteobacteria</taxon>
        <taxon>Sphingomonadales</taxon>
        <taxon>Sphingomonadaceae</taxon>
        <taxon>Sphingomonas</taxon>
    </lineage>
</organism>
<dbReference type="GO" id="GO:0004018">
    <property type="term" value="F:N6-(1,2-dicarboxyethyl)AMP AMP-lyase (fumarate-forming) activity"/>
    <property type="evidence" value="ECO:0007669"/>
    <property type="project" value="UniProtKB-UniRule"/>
</dbReference>
<protein>
    <recommendedName>
        <fullName evidence="5 11">Adenylosuccinate lyase</fullName>
        <shortName evidence="12">ASL</shortName>
        <ecNumber evidence="4 11">4.3.2.2</ecNumber>
    </recommendedName>
    <alternativeName>
        <fullName evidence="9 12">Adenylosuccinase</fullName>
    </alternativeName>
</protein>
<evidence type="ECO:0000313" key="14">
    <source>
        <dbReference type="EMBL" id="MBB5715876.1"/>
    </source>
</evidence>
<dbReference type="GO" id="GO:0044208">
    <property type="term" value="P:'de novo' AMP biosynthetic process"/>
    <property type="evidence" value="ECO:0007669"/>
    <property type="project" value="UniProtKB-UniPathway"/>
</dbReference>
<dbReference type="GO" id="GO:0006189">
    <property type="term" value="P:'de novo' IMP biosynthetic process"/>
    <property type="evidence" value="ECO:0007669"/>
    <property type="project" value="UniProtKB-UniPathway"/>
</dbReference>
<dbReference type="Proteomes" id="UP000546200">
    <property type="component" value="Unassembled WGS sequence"/>
</dbReference>
<dbReference type="InterPro" id="IPR020557">
    <property type="entry name" value="Fumarate_lyase_CS"/>
</dbReference>
<sequence length="438" mass="48752">MVPRYSRPAMTAIWSPETRFRIWFEIEAHATDALADLGVVPKSAAEALWRWWATNPAIDVDAIDAIEAVTKHDVIAFLTWVAEQVGDEARFMHQGMTSSDVLDTCLAVQLARASDLLLADLDALLDVLRRRAFEHKLTPTIGRSHGIHAEPTTFGLKLAQAYAEFARCRDRLVHARADIATCAISGAVGTFANIDPRVEEHVAAKLGLSVEPVSTQVIPRDRHAMFFATLGVVASSIERLATEVRHLQRTEVLEAEEYFSPGQKGSSAMPHKRNPVLTENLTGLARMVRGYVTPALENVALWHERDISHSSVERYIGPDATITLDFALARLTGVMDKLVIYPERMQANLDRMGGLVHSQRVLLALTQAGVSREDAYRLVQRNAMQVWQSDGKLSLLELLQADQEVTAALSRDQIAERFDLGYHFAQVDTIFERVFGRP</sequence>
<comment type="pathway">
    <text evidence="1 12">Purine metabolism; IMP biosynthesis via de novo pathway; 5-amino-1-(5-phospho-D-ribosyl)imidazole-4-carboxamide from 5-amino-1-(5-phospho-D-ribosyl)imidazole-4-carboxylate: step 2/2.</text>
</comment>
<evidence type="ECO:0000256" key="5">
    <source>
        <dbReference type="ARBA" id="ARBA00017058"/>
    </source>
</evidence>
<dbReference type="Gene3D" id="1.10.40.30">
    <property type="entry name" value="Fumarase/aspartase (C-terminal domain)"/>
    <property type="match status" value="1"/>
</dbReference>
<dbReference type="PROSITE" id="PS00163">
    <property type="entry name" value="FUMARATE_LYASES"/>
    <property type="match status" value="1"/>
</dbReference>
<dbReference type="Gene3D" id="1.10.275.10">
    <property type="entry name" value="Fumarase/aspartase (N-terminal domain)"/>
    <property type="match status" value="1"/>
</dbReference>
<evidence type="ECO:0000259" key="13">
    <source>
        <dbReference type="SMART" id="SM00998"/>
    </source>
</evidence>
<dbReference type="NCBIfam" id="TIGR00928">
    <property type="entry name" value="purB"/>
    <property type="match status" value="1"/>
</dbReference>
<evidence type="ECO:0000256" key="9">
    <source>
        <dbReference type="ARBA" id="ARBA00030717"/>
    </source>
</evidence>
<evidence type="ECO:0000256" key="8">
    <source>
        <dbReference type="ARBA" id="ARBA00024477"/>
    </source>
</evidence>
<dbReference type="GO" id="GO:0005829">
    <property type="term" value="C:cytosol"/>
    <property type="evidence" value="ECO:0007669"/>
    <property type="project" value="TreeGrafter"/>
</dbReference>
<name>A0A7W9BEV7_9SPHN</name>
<dbReference type="InterPro" id="IPR008948">
    <property type="entry name" value="L-Aspartase-like"/>
</dbReference>
<comment type="similarity">
    <text evidence="3 12">Belongs to the lyase 1 family. Adenylosuccinate lyase subfamily.</text>
</comment>
<evidence type="ECO:0000256" key="7">
    <source>
        <dbReference type="ARBA" id="ARBA00023239"/>
    </source>
</evidence>
<comment type="caution">
    <text evidence="14">The sequence shown here is derived from an EMBL/GenBank/DDBJ whole genome shotgun (WGS) entry which is preliminary data.</text>
</comment>
<dbReference type="RefSeq" id="WP_184058636.1">
    <property type="nucleotide sequence ID" value="NZ_JACIJK010000008.1"/>
</dbReference>
<evidence type="ECO:0000256" key="11">
    <source>
        <dbReference type="NCBIfam" id="TIGR00928"/>
    </source>
</evidence>
<keyword evidence="6 12" id="KW-0658">Purine biosynthesis</keyword>
<dbReference type="Pfam" id="PF00206">
    <property type="entry name" value="Lyase_1"/>
    <property type="match status" value="1"/>
</dbReference>
<dbReference type="GO" id="GO:0070626">
    <property type="term" value="F:(S)-2-(5-amino-1-(5-phospho-D-ribosyl)imidazole-4-carboxamido) succinate lyase (fumarate-forming) activity"/>
    <property type="evidence" value="ECO:0007669"/>
    <property type="project" value="TreeGrafter"/>
</dbReference>